<evidence type="ECO:0000313" key="3">
    <source>
        <dbReference type="Proteomes" id="UP000249590"/>
    </source>
</evidence>
<dbReference type="InterPro" id="IPR058530">
    <property type="entry name" value="Baseplate_J-like_C"/>
</dbReference>
<dbReference type="EMBL" id="QHHQ01000003">
    <property type="protein sequence ID" value="RAI01100.1"/>
    <property type="molecule type" value="Genomic_DNA"/>
</dbReference>
<dbReference type="RefSeq" id="WP_111347694.1">
    <property type="nucleotide sequence ID" value="NZ_QHHQ01000003.1"/>
</dbReference>
<comment type="caution">
    <text evidence="2">The sequence shown here is derived from an EMBL/GenBank/DDBJ whole genome shotgun (WGS) entry which is preliminary data.</text>
</comment>
<name>A0A8B2NS25_9HYPH</name>
<dbReference type="AlphaFoldDB" id="A0A8B2NS25"/>
<feature type="domain" description="Baseplate J-like C-terminal" evidence="1">
    <location>
        <begin position="209"/>
        <end position="277"/>
    </location>
</feature>
<organism evidence="2 3">
    <name type="scientific">Acuticoccus sediminis</name>
    <dbReference type="NCBI Taxonomy" id="2184697"/>
    <lineage>
        <taxon>Bacteria</taxon>
        <taxon>Pseudomonadati</taxon>
        <taxon>Pseudomonadota</taxon>
        <taxon>Alphaproteobacteria</taxon>
        <taxon>Hyphomicrobiales</taxon>
        <taxon>Amorphaceae</taxon>
        <taxon>Acuticoccus</taxon>
    </lineage>
</organism>
<dbReference type="Proteomes" id="UP000249590">
    <property type="component" value="Unassembled WGS sequence"/>
</dbReference>
<accession>A0A8B2NS25</accession>
<protein>
    <submittedName>
        <fullName evidence="2">Baseplate assembly protein</fullName>
    </submittedName>
</protein>
<keyword evidence="3" id="KW-1185">Reference proteome</keyword>
<evidence type="ECO:0000313" key="2">
    <source>
        <dbReference type="EMBL" id="RAI01100.1"/>
    </source>
</evidence>
<dbReference type="OrthoDB" id="9793802at2"/>
<evidence type="ECO:0000259" key="1">
    <source>
        <dbReference type="Pfam" id="PF26079"/>
    </source>
</evidence>
<dbReference type="InterPro" id="IPR014507">
    <property type="entry name" value="Baseplate_assembly_J_pred"/>
</dbReference>
<dbReference type="Pfam" id="PF26079">
    <property type="entry name" value="Baseplate_J_C"/>
    <property type="match status" value="1"/>
</dbReference>
<sequence length="295" mass="32000">MAQRFYDIDFASLTPPEAIDPLDYEVILDERKARFLELWDEARAENPDLPAYDTLVLETDPVAVLLQESAYRELVLRQMVNDRYLDATLPYAVGSALDVLGTLYGVQRQDGETDERFRRRVQLAPEALSTAGTVGGYIYFALSAEPTLLDVDVRKSQPGRVEVTCRAVGTDPRPSAAILSAVRERLIDEGVAPLTDMVTVRAPSVVRATVTAELIVSDTPTKPVIVAEAKAALNTYIESRMAIGSVLYRSGITAALHVPGVVSVNLIEPSYDVAPSGDQAGVVLVEVINVTAARA</sequence>
<proteinExistence type="predicted"/>
<dbReference type="PIRSF" id="PIRSF020481">
    <property type="entry name" value="BAP"/>
    <property type="match status" value="1"/>
</dbReference>
<gene>
    <name evidence="2" type="ORF">DLJ53_17950</name>
</gene>
<reference evidence="2 3" key="1">
    <citation type="submission" date="2018-05" db="EMBL/GenBank/DDBJ databases">
        <title>Acuticoccus sediminis sp. nov., isolated from deep-sea sediment of Indian Ocean.</title>
        <authorList>
            <person name="Liu X."/>
            <person name="Lai Q."/>
            <person name="Du Y."/>
            <person name="Sun F."/>
            <person name="Zhang X."/>
            <person name="Wang S."/>
            <person name="Shao Z."/>
        </authorList>
    </citation>
    <scope>NUCLEOTIDE SEQUENCE [LARGE SCALE GENOMIC DNA]</scope>
    <source>
        <strain evidence="2 3">PTG4-2</strain>
    </source>
</reference>